<keyword evidence="5" id="KW-1185">Reference proteome</keyword>
<evidence type="ECO:0000259" key="3">
    <source>
        <dbReference type="Pfam" id="PF07484"/>
    </source>
</evidence>
<feature type="region of interest" description="Disordered" evidence="1">
    <location>
        <begin position="93"/>
        <end position="121"/>
    </location>
</feature>
<gene>
    <name evidence="4" type="ORF">EMK97_16375</name>
</gene>
<evidence type="ECO:0000313" key="5">
    <source>
        <dbReference type="Proteomes" id="UP000290244"/>
    </source>
</evidence>
<dbReference type="Gene3D" id="3.90.1340.10">
    <property type="entry name" value="Phage tail collar domain"/>
    <property type="match status" value="1"/>
</dbReference>
<dbReference type="SUPFAM" id="SSF88874">
    <property type="entry name" value="Receptor-binding domain of short tail fibre protein gp12"/>
    <property type="match status" value="1"/>
</dbReference>
<dbReference type="InterPro" id="IPR037053">
    <property type="entry name" value="Phage_tail_collar_dom_sf"/>
</dbReference>
<dbReference type="InterPro" id="IPR011083">
    <property type="entry name" value="Phage_tail_collar_dom"/>
</dbReference>
<sequence length="198" mass="20985">MKTLLISVLSIFVALIISKPVQATTDALSPMLGEMKWVAFNFAPRGWAKCEGQLLAVSQNSALFSLLGTIYGGDGRTTFALPDMRGRIMVHAGNGPGLTPRRLGEKSGEESHTLSTATMPNHSHTVMATSNAANSTAPDSAVVASQRRSKYFTTNTSNVNMDSTAISNTGGSQPHNNMAPTNTLTCIIALQGVYPSRN</sequence>
<protein>
    <submittedName>
        <fullName evidence="4">Phage tail protein</fullName>
    </submittedName>
</protein>
<feature type="chain" id="PRO_5020857280" evidence="2">
    <location>
        <begin position="24"/>
        <end position="198"/>
    </location>
</feature>
<evidence type="ECO:0000256" key="2">
    <source>
        <dbReference type="SAM" id="SignalP"/>
    </source>
</evidence>
<reference evidence="4 5" key="1">
    <citation type="submission" date="2018-12" db="EMBL/GenBank/DDBJ databases">
        <title>Complete genome of Litorilituus sediminis.</title>
        <authorList>
            <person name="Liu A."/>
            <person name="Rong J."/>
        </authorList>
    </citation>
    <scope>NUCLEOTIDE SEQUENCE [LARGE SCALE GENOMIC DNA]</scope>
    <source>
        <strain evidence="4 5">JCM 17549</strain>
    </source>
</reference>
<feature type="domain" description="Phage tail collar" evidence="3">
    <location>
        <begin position="33"/>
        <end position="88"/>
    </location>
</feature>
<proteinExistence type="predicted"/>
<evidence type="ECO:0000313" key="4">
    <source>
        <dbReference type="EMBL" id="QBG37193.1"/>
    </source>
</evidence>
<keyword evidence="2" id="KW-0732">Signal</keyword>
<dbReference type="AlphaFoldDB" id="A0A4P6P6P3"/>
<dbReference type="KEGG" id="lsd:EMK97_16375"/>
<feature type="compositionally biased region" description="Basic and acidic residues" evidence="1">
    <location>
        <begin position="102"/>
        <end position="112"/>
    </location>
</feature>
<accession>A0A4P6P6P3</accession>
<dbReference type="EMBL" id="CP034759">
    <property type="protein sequence ID" value="QBG37193.1"/>
    <property type="molecule type" value="Genomic_DNA"/>
</dbReference>
<organism evidence="4 5">
    <name type="scientific">Litorilituus sediminis</name>
    <dbReference type="NCBI Taxonomy" id="718192"/>
    <lineage>
        <taxon>Bacteria</taxon>
        <taxon>Pseudomonadati</taxon>
        <taxon>Pseudomonadota</taxon>
        <taxon>Gammaproteobacteria</taxon>
        <taxon>Alteromonadales</taxon>
        <taxon>Colwelliaceae</taxon>
        <taxon>Litorilituus</taxon>
    </lineage>
</organism>
<dbReference type="RefSeq" id="WP_130603860.1">
    <property type="nucleotide sequence ID" value="NZ_CP034759.1"/>
</dbReference>
<dbReference type="Pfam" id="PF07484">
    <property type="entry name" value="Collar"/>
    <property type="match status" value="1"/>
</dbReference>
<evidence type="ECO:0000256" key="1">
    <source>
        <dbReference type="SAM" id="MobiDB-lite"/>
    </source>
</evidence>
<name>A0A4P6P6P3_9GAMM</name>
<dbReference type="Proteomes" id="UP000290244">
    <property type="component" value="Chromosome"/>
</dbReference>
<dbReference type="OrthoDB" id="9810174at2"/>
<feature type="signal peptide" evidence="2">
    <location>
        <begin position="1"/>
        <end position="23"/>
    </location>
</feature>